<dbReference type="Proteomes" id="UP000193920">
    <property type="component" value="Unassembled WGS sequence"/>
</dbReference>
<organism evidence="2 3">
    <name type="scientific">Neocallimastix californiae</name>
    <dbReference type="NCBI Taxonomy" id="1754190"/>
    <lineage>
        <taxon>Eukaryota</taxon>
        <taxon>Fungi</taxon>
        <taxon>Fungi incertae sedis</taxon>
        <taxon>Chytridiomycota</taxon>
        <taxon>Chytridiomycota incertae sedis</taxon>
        <taxon>Neocallimastigomycetes</taxon>
        <taxon>Neocallimastigales</taxon>
        <taxon>Neocallimastigaceae</taxon>
        <taxon>Neocallimastix</taxon>
    </lineage>
</organism>
<proteinExistence type="predicted"/>
<protein>
    <submittedName>
        <fullName evidence="2">Uncharacterized protein</fullName>
    </submittedName>
</protein>
<evidence type="ECO:0000313" key="2">
    <source>
        <dbReference type="EMBL" id="ORY70863.1"/>
    </source>
</evidence>
<evidence type="ECO:0000313" key="3">
    <source>
        <dbReference type="Proteomes" id="UP000193920"/>
    </source>
</evidence>
<evidence type="ECO:0000256" key="1">
    <source>
        <dbReference type="SAM" id="SignalP"/>
    </source>
</evidence>
<accession>A0A1Y2EH13</accession>
<name>A0A1Y2EH13_9FUNG</name>
<sequence>MLVVLILFIIFINNISINIGKAIDYDDNKSKLNYANISDSNYLTPKNSNNPYVDKNFYSKNFSTKYIYNSPVGKHCNSGRNECSLEFSQMGPFTYNGYTDCYIYDGFSGPDDKQETKGNGFNKIFMDINAKLKCIVNGVTYNEVQRVNIIGYNSRLPLVTDFPVGTVLSKGSTTIPNSKHVYTIMLNDCTNVWSYKENVALDCECDKI</sequence>
<keyword evidence="1" id="KW-0732">Signal</keyword>
<feature type="signal peptide" evidence="1">
    <location>
        <begin position="1"/>
        <end position="22"/>
    </location>
</feature>
<dbReference type="EMBL" id="MCOG01000041">
    <property type="protein sequence ID" value="ORY70863.1"/>
    <property type="molecule type" value="Genomic_DNA"/>
</dbReference>
<dbReference type="AlphaFoldDB" id="A0A1Y2EH13"/>
<keyword evidence="3" id="KW-1185">Reference proteome</keyword>
<reference evidence="2 3" key="1">
    <citation type="submission" date="2016-08" db="EMBL/GenBank/DDBJ databases">
        <title>A Parts List for Fungal Cellulosomes Revealed by Comparative Genomics.</title>
        <authorList>
            <consortium name="DOE Joint Genome Institute"/>
            <person name="Haitjema C.H."/>
            <person name="Gilmore S.P."/>
            <person name="Henske J.K."/>
            <person name="Solomon K.V."/>
            <person name="De Groot R."/>
            <person name="Kuo A."/>
            <person name="Mondo S.J."/>
            <person name="Salamov A.A."/>
            <person name="Labutti K."/>
            <person name="Zhao Z."/>
            <person name="Chiniquy J."/>
            <person name="Barry K."/>
            <person name="Brewer H.M."/>
            <person name="Purvine S.O."/>
            <person name="Wright A.T."/>
            <person name="Boxma B."/>
            <person name="Van Alen T."/>
            <person name="Hackstein J.H."/>
            <person name="Baker S.E."/>
            <person name="Grigoriev I.V."/>
            <person name="O'Malley M.A."/>
        </authorList>
    </citation>
    <scope>NUCLEOTIDE SEQUENCE [LARGE SCALE GENOMIC DNA]</scope>
    <source>
        <strain evidence="2 3">G1</strain>
    </source>
</reference>
<dbReference type="OrthoDB" id="10335765at2759"/>
<gene>
    <name evidence="2" type="ORF">LY90DRAFT_700124</name>
</gene>
<feature type="chain" id="PRO_5012847437" evidence="1">
    <location>
        <begin position="23"/>
        <end position="208"/>
    </location>
</feature>
<comment type="caution">
    <text evidence="2">The sequence shown here is derived from an EMBL/GenBank/DDBJ whole genome shotgun (WGS) entry which is preliminary data.</text>
</comment>